<sequence>METHSHPSTTGSKDPSSIKSALNNCSLSLAPSSTSKCSVFFASSEPYINRIFYFNNHG</sequence>
<gene>
    <name evidence="1" type="ORF">MANES_07G047500</name>
</gene>
<reference evidence="1" key="1">
    <citation type="submission" date="2016-02" db="EMBL/GenBank/DDBJ databases">
        <title>WGS assembly of Manihot esculenta.</title>
        <authorList>
            <person name="Bredeson J.V."/>
            <person name="Prochnik S.E."/>
            <person name="Lyons J.B."/>
            <person name="Schmutz J."/>
            <person name="Grimwood J."/>
            <person name="Vrebalov J."/>
            <person name="Bart R.S."/>
            <person name="Amuge T."/>
            <person name="Ferguson M.E."/>
            <person name="Green R."/>
            <person name="Putnam N."/>
            <person name="Stites J."/>
            <person name="Rounsley S."/>
            <person name="Rokhsar D.S."/>
        </authorList>
    </citation>
    <scope>NUCLEOTIDE SEQUENCE [LARGE SCALE GENOMIC DNA]</scope>
    <source>
        <tissue evidence="1">Leaf</tissue>
    </source>
</reference>
<evidence type="ECO:0000313" key="1">
    <source>
        <dbReference type="EMBL" id="OAY45284.1"/>
    </source>
</evidence>
<organism evidence="1">
    <name type="scientific">Manihot esculenta</name>
    <name type="common">Cassava</name>
    <name type="synonym">Jatropha manihot</name>
    <dbReference type="NCBI Taxonomy" id="3983"/>
    <lineage>
        <taxon>Eukaryota</taxon>
        <taxon>Viridiplantae</taxon>
        <taxon>Streptophyta</taxon>
        <taxon>Embryophyta</taxon>
        <taxon>Tracheophyta</taxon>
        <taxon>Spermatophyta</taxon>
        <taxon>Magnoliopsida</taxon>
        <taxon>eudicotyledons</taxon>
        <taxon>Gunneridae</taxon>
        <taxon>Pentapetalae</taxon>
        <taxon>rosids</taxon>
        <taxon>fabids</taxon>
        <taxon>Malpighiales</taxon>
        <taxon>Euphorbiaceae</taxon>
        <taxon>Crotonoideae</taxon>
        <taxon>Manihoteae</taxon>
        <taxon>Manihot</taxon>
    </lineage>
</organism>
<dbReference type="AlphaFoldDB" id="A0A2C9VJV9"/>
<name>A0A2C9VJV9_MANES</name>
<dbReference type="EMBL" id="CM004393">
    <property type="protein sequence ID" value="OAY45284.1"/>
    <property type="molecule type" value="Genomic_DNA"/>
</dbReference>
<protein>
    <submittedName>
        <fullName evidence="1">Uncharacterized protein</fullName>
    </submittedName>
</protein>
<proteinExistence type="predicted"/>
<accession>A0A2C9VJV9</accession>